<keyword evidence="3" id="KW-1185">Reference proteome</keyword>
<organism evidence="2 3">
    <name type="scientific">Rhamnella rubrinervis</name>
    <dbReference type="NCBI Taxonomy" id="2594499"/>
    <lineage>
        <taxon>Eukaryota</taxon>
        <taxon>Viridiplantae</taxon>
        <taxon>Streptophyta</taxon>
        <taxon>Embryophyta</taxon>
        <taxon>Tracheophyta</taxon>
        <taxon>Spermatophyta</taxon>
        <taxon>Magnoliopsida</taxon>
        <taxon>eudicotyledons</taxon>
        <taxon>Gunneridae</taxon>
        <taxon>Pentapetalae</taxon>
        <taxon>rosids</taxon>
        <taxon>fabids</taxon>
        <taxon>Rosales</taxon>
        <taxon>Rhamnaceae</taxon>
        <taxon>rhamnoid group</taxon>
        <taxon>Rhamneae</taxon>
        <taxon>Rhamnella</taxon>
    </lineage>
</organism>
<dbReference type="EMBL" id="VOIH02000007">
    <property type="protein sequence ID" value="KAF3441559.1"/>
    <property type="molecule type" value="Genomic_DNA"/>
</dbReference>
<reference evidence="2" key="1">
    <citation type="submission" date="2020-03" db="EMBL/GenBank/DDBJ databases">
        <title>A high-quality chromosome-level genome assembly of a woody plant with both climbing and erect habits, Rhamnella rubrinervis.</title>
        <authorList>
            <person name="Lu Z."/>
            <person name="Yang Y."/>
            <person name="Zhu X."/>
            <person name="Sun Y."/>
        </authorList>
    </citation>
    <scope>NUCLEOTIDE SEQUENCE</scope>
    <source>
        <strain evidence="2">BYM</strain>
        <tissue evidence="2">Leaf</tissue>
    </source>
</reference>
<accession>A0A8K0E8Z2</accession>
<gene>
    <name evidence="2" type="ORF">FNV43_RR15473</name>
</gene>
<proteinExistence type="predicted"/>
<dbReference type="AlphaFoldDB" id="A0A8K0E8Z2"/>
<protein>
    <submittedName>
        <fullName evidence="2">Uncharacterized protein</fullName>
    </submittedName>
</protein>
<dbReference type="Proteomes" id="UP000796880">
    <property type="component" value="Unassembled WGS sequence"/>
</dbReference>
<evidence type="ECO:0000313" key="2">
    <source>
        <dbReference type="EMBL" id="KAF3441559.1"/>
    </source>
</evidence>
<comment type="caution">
    <text evidence="2">The sequence shown here is derived from an EMBL/GenBank/DDBJ whole genome shotgun (WGS) entry which is preliminary data.</text>
</comment>
<feature type="region of interest" description="Disordered" evidence="1">
    <location>
        <begin position="103"/>
        <end position="125"/>
    </location>
</feature>
<evidence type="ECO:0000256" key="1">
    <source>
        <dbReference type="SAM" id="MobiDB-lite"/>
    </source>
</evidence>
<name>A0A8K0E8Z2_9ROSA</name>
<dbReference type="OrthoDB" id="5544992at2759"/>
<evidence type="ECO:0000313" key="3">
    <source>
        <dbReference type="Proteomes" id="UP000796880"/>
    </source>
</evidence>
<sequence>MKLILSAMLGNAAMTWWFHGSRIPSIKSTIAFVDDSKLVWIELKDHFTQQNGPCILQLKHNLANLRQDCDSLHCYQPPPPTVMPDCGKIQSLSLLNSTDSSKFFGEKRGRSKTTNLSGSADSVGDPVPRHDVLECLVETLGMAAQTKPSVEQARRLGAKTFDVTTNPAKALSWVA</sequence>